<dbReference type="Pfam" id="PF05593">
    <property type="entry name" value="RHS_repeat"/>
    <property type="match status" value="3"/>
</dbReference>
<evidence type="ECO:0000256" key="2">
    <source>
        <dbReference type="SAM" id="Phobius"/>
    </source>
</evidence>
<feature type="region of interest" description="Disordered" evidence="1">
    <location>
        <begin position="1234"/>
        <end position="1262"/>
    </location>
</feature>
<organism evidence="5 6">
    <name type="scientific">Mesorhizobium retamae</name>
    <dbReference type="NCBI Taxonomy" id="2912854"/>
    <lineage>
        <taxon>Bacteria</taxon>
        <taxon>Pseudomonadati</taxon>
        <taxon>Pseudomonadota</taxon>
        <taxon>Alphaproteobacteria</taxon>
        <taxon>Hyphomicrobiales</taxon>
        <taxon>Phyllobacteriaceae</taxon>
        <taxon>Mesorhizobium</taxon>
    </lineage>
</organism>
<dbReference type="CDD" id="cd14742">
    <property type="entry name" value="PAAR_RHS"/>
    <property type="match status" value="1"/>
</dbReference>
<dbReference type="NCBIfam" id="TIGR03696">
    <property type="entry name" value="Rhs_assc_core"/>
    <property type="match status" value="1"/>
</dbReference>
<dbReference type="RefSeq" id="WP_239362458.1">
    <property type="nucleotide sequence ID" value="NZ_JAKREW010000002.1"/>
</dbReference>
<feature type="transmembrane region" description="Helical" evidence="2">
    <location>
        <begin position="180"/>
        <end position="201"/>
    </location>
</feature>
<dbReference type="InterPro" id="IPR022385">
    <property type="entry name" value="Rhs_assc_core"/>
</dbReference>
<dbReference type="PANTHER" id="PTHR32305">
    <property type="match status" value="1"/>
</dbReference>
<sequence>MSLLNNLVTGGAVSSGRRHGSYTSEPGEGAPGQPGQPTYDMGPLDDPTARSDFVRGWDSTLDFVESDTFNYAVTGGFAAVGVYGAMAGGATLGAAVATVAVPIAVGIASAKLGAWAGEQLGNWAMEAMGYQKIAQQGEMPAHVGHPIAHESGWGLGALVLGAVAGLAAAAFVVMTFGTGLVVLAAAAAVGGALAGVGAGFASAAGQYGTNKGVISKGSPNVFFENKPVARITDEVLCDSHGVQKVAQGNMTVFANGLAIARIGHKTTCDGTINDGCKTIAIDIDTNPQQLDIDVGWMTRITRTGLAILNFLPIPSGRPKPGQTRAHPTSGKPVAACTVRGCPADVATGQFFDVRLDLHIPGTIPLIQKRVCQRGAVGVLGKGWASSWSQHLRIDKEAIYYQDPEGVVVFFHAPYDEVDAENVRFPYLKLFSEDRRTFTLWNAREQLYYEFSEISRGRVWLSRIEDRNGNNITFAYDGNGLSRIVHSDGFELTAQSSDWLLQTVHLGTGEDARQMAEWGYSARGHLQEVRSAQTGYLRYYYDAHDRVVRWHDSQASDVSYVWGRDDRIIAINSTSGYMSGTFAYDLQNRVTRFTDGMGATSVYFYDEDGLVWREIDPLGGEWTTEWGDSFNVLSWTTPLGNRSVLEYDGLSNISSFTDPEGATISWSYRQDGLLEAFTDAEGNSRQYTYDQRGNLLTAVNEVGDVMSQRIGTRGEVLRIDLPNGGQQRIYYDHLMRPRATTDAAGNTYTVQYDVEGLLVASTDPLGNHTRFDRTRDAGNPLGAVREIIHADGTLEQFEYDSEGRLIRYTDANGNSRKNTHGPFNLLMAATDSFGNVLRYEYDTEARLIAVINAKSERYEYRRDLCGRVVGQKDFAGIVTSFTADADGRTISRRTMDGIETRYLRNGRSDLMATTTVAGGSEEITQFAYDKRGLMTLAKSHDSSVELSYDGLGRVTCETVNGRAVRSEYISGELHRIKREGDVTPLELSYDLLGEVRSLAIANHAPLSFTRDMRGLEVLRQSEAGFAQAQSYSSVGLLQEQVAGPAQSVLKLLHGMPGSERLHAHRTTAGPAMVSRNYHWDPAANLIRTIDSRMGETRYSYDARNQIVQTEHRSRLGGASFAERFAYDPCNNLAIAGYSGERALAQAGSSAQLGETVEQAPGGLIRRRGRFFYRHDSRGRVAEKRLEQNGFRSRIWRFEWDGDDRLVQLETPAGDVWHYGYDALGRRIRRLRIVEGGKTRTHNPPKADNNNRQPQGDPSKRAISGSAYQWDGNQIVAEAPIYADGTIAWDQAENWIYESDTLRPLARLGSDGRIHYIVADQIGTPRELISEDGREIAWSAQHRTWGQVDHRHRSYRVAQANDDREIDCPIRFQGQWEDAESGLYYNNQRYYDPDAAQYLSPDPIGLVGGARPQGYVANPATWVDPLGLTPLDQGGYSLYHITDRNGVVRYVGITNQGTDVRAMQHEVSGRLGPGYKLREVESGLTYAQARGYEQADIAHYKTRDTSRIGLPFKRGEPNRIWSYDPRRQDKRAAAFKKYEAQRTASYGGCA</sequence>
<comment type="caution">
    <text evidence="5">The sequence shown here is derived from an EMBL/GenBank/DDBJ whole genome shotgun (WGS) entry which is preliminary data.</text>
</comment>
<keyword evidence="6" id="KW-1185">Reference proteome</keyword>
<keyword evidence="2" id="KW-0472">Membrane</keyword>
<dbReference type="NCBIfam" id="TIGR01643">
    <property type="entry name" value="YD_repeat_2x"/>
    <property type="match status" value="6"/>
</dbReference>
<keyword evidence="2" id="KW-0812">Transmembrane</keyword>
<protein>
    <submittedName>
        <fullName evidence="5">PAAR domain-containing protein</fullName>
    </submittedName>
</protein>
<dbReference type="InterPro" id="IPR006530">
    <property type="entry name" value="YD"/>
</dbReference>
<dbReference type="InterPro" id="IPR001826">
    <property type="entry name" value="RHS"/>
</dbReference>
<evidence type="ECO:0000259" key="4">
    <source>
        <dbReference type="Pfam" id="PF20148"/>
    </source>
</evidence>
<proteinExistence type="predicted"/>
<feature type="domain" description="RHS protein conserved region" evidence="3">
    <location>
        <begin position="1312"/>
        <end position="1346"/>
    </location>
</feature>
<evidence type="ECO:0000313" key="6">
    <source>
        <dbReference type="Proteomes" id="UP001201701"/>
    </source>
</evidence>
<dbReference type="InterPro" id="IPR045351">
    <property type="entry name" value="DUF6531"/>
</dbReference>
<feature type="compositionally biased region" description="Low complexity" evidence="1">
    <location>
        <begin position="25"/>
        <end position="37"/>
    </location>
</feature>
<dbReference type="Pfam" id="PF03527">
    <property type="entry name" value="RHS"/>
    <property type="match status" value="1"/>
</dbReference>
<dbReference type="Gene3D" id="2.180.10.10">
    <property type="entry name" value="RHS repeat-associated core"/>
    <property type="match status" value="3"/>
</dbReference>
<reference evidence="5 6" key="1">
    <citation type="submission" date="2022-02" db="EMBL/GenBank/DDBJ databases">
        <title>Draft genome sequence of Mezorhizobium retamae strain IRAMC:0171 isolated from Retama raetam nodules.</title>
        <authorList>
            <person name="Bengaied R."/>
            <person name="Sbissi I."/>
            <person name="Huber K."/>
            <person name="Ghodbane F."/>
            <person name="Nouioui I."/>
            <person name="Tarhouni M."/>
            <person name="Gtari M."/>
        </authorList>
    </citation>
    <scope>NUCLEOTIDE SEQUENCE [LARGE SCALE GENOMIC DNA]</scope>
    <source>
        <strain evidence="5 6">IRAMC:0171</strain>
    </source>
</reference>
<dbReference type="Proteomes" id="UP001201701">
    <property type="component" value="Unassembled WGS sequence"/>
</dbReference>
<dbReference type="InterPro" id="IPR008727">
    <property type="entry name" value="PAAR_motif"/>
</dbReference>
<evidence type="ECO:0000313" key="5">
    <source>
        <dbReference type="EMBL" id="MCG7504351.1"/>
    </source>
</evidence>
<dbReference type="InterPro" id="IPR050708">
    <property type="entry name" value="T6SS_VgrG/RHS"/>
</dbReference>
<dbReference type="PANTHER" id="PTHR32305:SF15">
    <property type="entry name" value="PROTEIN RHSA-RELATED"/>
    <property type="match status" value="1"/>
</dbReference>
<evidence type="ECO:0000259" key="3">
    <source>
        <dbReference type="Pfam" id="PF03527"/>
    </source>
</evidence>
<gene>
    <name evidence="5" type="ORF">L4923_04885</name>
</gene>
<feature type="domain" description="DUF6531" evidence="4">
    <location>
        <begin position="340"/>
        <end position="410"/>
    </location>
</feature>
<dbReference type="Gene3D" id="2.60.200.60">
    <property type="match status" value="1"/>
</dbReference>
<dbReference type="PRINTS" id="PR00394">
    <property type="entry name" value="RHSPROTEIN"/>
</dbReference>
<dbReference type="EMBL" id="JAKREW010000002">
    <property type="protein sequence ID" value="MCG7504351.1"/>
    <property type="molecule type" value="Genomic_DNA"/>
</dbReference>
<feature type="region of interest" description="Disordered" evidence="1">
    <location>
        <begin position="1"/>
        <end position="47"/>
    </location>
</feature>
<evidence type="ECO:0000256" key="1">
    <source>
        <dbReference type="SAM" id="MobiDB-lite"/>
    </source>
</evidence>
<name>A0ABS9QC09_9HYPH</name>
<dbReference type="InterPro" id="IPR031325">
    <property type="entry name" value="RHS_repeat"/>
</dbReference>
<accession>A0ABS9QC09</accession>
<keyword evidence="2" id="KW-1133">Transmembrane helix</keyword>
<feature type="transmembrane region" description="Helical" evidence="2">
    <location>
        <begin position="153"/>
        <end position="173"/>
    </location>
</feature>
<dbReference type="Pfam" id="PF05488">
    <property type="entry name" value="PAAR_motif"/>
    <property type="match status" value="1"/>
</dbReference>
<dbReference type="Pfam" id="PF20148">
    <property type="entry name" value="DUF6531"/>
    <property type="match status" value="1"/>
</dbReference>